<dbReference type="RefSeq" id="WP_186963162.1">
    <property type="nucleotide sequence ID" value="NZ_JACOPR010000002.1"/>
</dbReference>
<dbReference type="InterPro" id="IPR036412">
    <property type="entry name" value="HAD-like_sf"/>
</dbReference>
<protein>
    <submittedName>
        <fullName evidence="1">HAD family phosphatase</fullName>
    </submittedName>
</protein>
<dbReference type="Gene3D" id="3.30.1240.10">
    <property type="match status" value="1"/>
</dbReference>
<keyword evidence="2" id="KW-1185">Reference proteome</keyword>
<proteinExistence type="predicted"/>
<evidence type="ECO:0000313" key="2">
    <source>
        <dbReference type="Proteomes" id="UP000660021"/>
    </source>
</evidence>
<dbReference type="EMBL" id="JACOPR010000002">
    <property type="protein sequence ID" value="MBC5730101.1"/>
    <property type="molecule type" value="Genomic_DNA"/>
</dbReference>
<dbReference type="PANTHER" id="PTHR10000:SF8">
    <property type="entry name" value="HAD SUPERFAMILY HYDROLASE-LIKE, TYPE 3"/>
    <property type="match status" value="1"/>
</dbReference>
<dbReference type="InterPro" id="IPR006379">
    <property type="entry name" value="HAD-SF_hydro_IIB"/>
</dbReference>
<sequence length="273" mass="29933">MGKFDGVLLVSDFDDTLYGTDLTVSRENVEAIAYFTAEGGRFTVATGRARPAFAPCASLAPINAPVILSNGSALYDFDRGEMVCETFLPERVLGDLMELTFVVPEIGLEAYHGDDIYLHNPNIITRNHLARVGAPGEEKAIRDIPGPLSKVLLEHDRRSVLERAREYILSRWGEYYEAIFSNQVLLELTAKGSNKGGMVEELARRLGIGAEHIYCVGDNENDIPMLARSAIPFAPSNCAPVVREWGARLVSSCDESCVAEIIGILDGRYPARP</sequence>
<comment type="caution">
    <text evidence="1">The sequence shown here is derived from an EMBL/GenBank/DDBJ whole genome shotgun (WGS) entry which is preliminary data.</text>
</comment>
<name>A0ABR7HRE6_9FIRM</name>
<dbReference type="SUPFAM" id="SSF56784">
    <property type="entry name" value="HAD-like"/>
    <property type="match status" value="1"/>
</dbReference>
<dbReference type="NCBIfam" id="TIGR01484">
    <property type="entry name" value="HAD-SF-IIB"/>
    <property type="match status" value="1"/>
</dbReference>
<evidence type="ECO:0000313" key="1">
    <source>
        <dbReference type="EMBL" id="MBC5730101.1"/>
    </source>
</evidence>
<accession>A0ABR7HRE6</accession>
<dbReference type="Pfam" id="PF08282">
    <property type="entry name" value="Hydrolase_3"/>
    <property type="match status" value="1"/>
</dbReference>
<gene>
    <name evidence="1" type="ORF">H8S34_04545</name>
</gene>
<organism evidence="1 2">
    <name type="scientific">Pseudoflavonifractor hominis</name>
    <dbReference type="NCBI Taxonomy" id="2763059"/>
    <lineage>
        <taxon>Bacteria</taxon>
        <taxon>Bacillati</taxon>
        <taxon>Bacillota</taxon>
        <taxon>Clostridia</taxon>
        <taxon>Eubacteriales</taxon>
        <taxon>Oscillospiraceae</taxon>
        <taxon>Pseudoflavonifractor</taxon>
    </lineage>
</organism>
<dbReference type="PANTHER" id="PTHR10000">
    <property type="entry name" value="PHOSPHOSERINE PHOSPHATASE"/>
    <property type="match status" value="1"/>
</dbReference>
<dbReference type="InterPro" id="IPR023214">
    <property type="entry name" value="HAD_sf"/>
</dbReference>
<dbReference type="Gene3D" id="3.40.50.1000">
    <property type="entry name" value="HAD superfamily/HAD-like"/>
    <property type="match status" value="1"/>
</dbReference>
<dbReference type="Proteomes" id="UP000660021">
    <property type="component" value="Unassembled WGS sequence"/>
</dbReference>
<reference evidence="1 2" key="1">
    <citation type="submission" date="2020-08" db="EMBL/GenBank/DDBJ databases">
        <title>Genome public.</title>
        <authorList>
            <person name="Liu C."/>
            <person name="Sun Q."/>
        </authorList>
    </citation>
    <scope>NUCLEOTIDE SEQUENCE [LARGE SCALE GENOMIC DNA]</scope>
    <source>
        <strain evidence="1 2">New-38</strain>
    </source>
</reference>